<dbReference type="SUPFAM" id="SSF54523">
    <property type="entry name" value="Pili subunits"/>
    <property type="match status" value="1"/>
</dbReference>
<dbReference type="RefSeq" id="WP_161009560.1">
    <property type="nucleotide sequence ID" value="NZ_WWCN01000022.1"/>
</dbReference>
<reference evidence="2 3" key="1">
    <citation type="submission" date="2019-12" db="EMBL/GenBank/DDBJ databases">
        <title>Novel species isolated from a subtropical stream in China.</title>
        <authorList>
            <person name="Lu H."/>
        </authorList>
    </citation>
    <scope>NUCLEOTIDE SEQUENCE [LARGE SCALE GENOMIC DNA]</scope>
    <source>
        <strain evidence="2 3">FT135W</strain>
    </source>
</reference>
<keyword evidence="3" id="KW-1185">Reference proteome</keyword>
<name>A0A6L8KHB1_9BURK</name>
<keyword evidence="1" id="KW-0812">Transmembrane</keyword>
<keyword evidence="1" id="KW-0472">Membrane</keyword>
<keyword evidence="1" id="KW-1133">Transmembrane helix</keyword>
<dbReference type="NCBIfam" id="TIGR02532">
    <property type="entry name" value="IV_pilin_GFxxxE"/>
    <property type="match status" value="1"/>
</dbReference>
<protein>
    <submittedName>
        <fullName evidence="2">Prepilin-type N-terminal cleavage/methylation domain-containing protein</fullName>
    </submittedName>
</protein>
<dbReference type="InterPro" id="IPR012902">
    <property type="entry name" value="N_methyl_site"/>
</dbReference>
<dbReference type="InterPro" id="IPR045584">
    <property type="entry name" value="Pilin-like"/>
</dbReference>
<evidence type="ECO:0000256" key="1">
    <source>
        <dbReference type="SAM" id="Phobius"/>
    </source>
</evidence>
<accession>A0A6L8KHB1</accession>
<dbReference type="PROSITE" id="PS00409">
    <property type="entry name" value="PROKAR_NTER_METHYL"/>
    <property type="match status" value="1"/>
</dbReference>
<evidence type="ECO:0000313" key="3">
    <source>
        <dbReference type="Proteomes" id="UP000479335"/>
    </source>
</evidence>
<comment type="caution">
    <text evidence="2">The sequence shown here is derived from an EMBL/GenBank/DDBJ whole genome shotgun (WGS) entry which is preliminary data.</text>
</comment>
<dbReference type="AlphaFoldDB" id="A0A6L8KHB1"/>
<feature type="transmembrane region" description="Helical" evidence="1">
    <location>
        <begin position="12"/>
        <end position="37"/>
    </location>
</feature>
<dbReference type="EMBL" id="WWCN01000022">
    <property type="protein sequence ID" value="MYM26127.1"/>
    <property type="molecule type" value="Genomic_DNA"/>
</dbReference>
<organism evidence="2 3">
    <name type="scientific">Duganella flavida</name>
    <dbReference type="NCBI Taxonomy" id="2692175"/>
    <lineage>
        <taxon>Bacteria</taxon>
        <taxon>Pseudomonadati</taxon>
        <taxon>Pseudomonadota</taxon>
        <taxon>Betaproteobacteria</taxon>
        <taxon>Burkholderiales</taxon>
        <taxon>Oxalobacteraceae</taxon>
        <taxon>Telluria group</taxon>
        <taxon>Duganella</taxon>
    </lineage>
</organism>
<dbReference type="Proteomes" id="UP000479335">
    <property type="component" value="Unassembled WGS sequence"/>
</dbReference>
<gene>
    <name evidence="2" type="ORF">GTP46_26195</name>
</gene>
<dbReference type="Pfam" id="PF07963">
    <property type="entry name" value="N_methyl"/>
    <property type="match status" value="1"/>
</dbReference>
<evidence type="ECO:0000313" key="2">
    <source>
        <dbReference type="EMBL" id="MYM26127.1"/>
    </source>
</evidence>
<sequence length="304" mass="32213">MKSARTLALRQRGFTLVEAIIVMVVTGVLAGVMVLFIRQPIQNYVDASARADLSDTADLALRRMARELRGALPNSIRTLYSGGVWYVQFIPVKAAGQYLAVEDNASSGIPLSFTSNTATQFDVVGPMPAINTATDLIAIYNLGNGITDADAYFAGESPVTVNQLNRQGVVTVSGTTVTLANSHNNFADPAVQGRVPNSSPDHRFFVINTPVTFRCEGKADGTGTLARISNNPFSAVQATVAFTSNTPLLATNVQECDFSATQAGSLHSALIGMTLSLARPRAGVSANGLETVTLVHQIHMDNTP</sequence>
<proteinExistence type="predicted"/>